<evidence type="ECO:0000256" key="9">
    <source>
        <dbReference type="ARBA" id="ARBA00023242"/>
    </source>
</evidence>
<dbReference type="Pfam" id="PF21974">
    <property type="entry name" value="SPN1_m3Gcap_bd"/>
    <property type="match status" value="1"/>
</dbReference>
<comment type="function">
    <text evidence="1">Functions as an U snRNP-specific nuclear import adapter. Involved in the trimethylguanosine (m3G)-cap-dependent nuclear import of U snRNPs. Binds specifically to the terminal m3G-cap U snRNAs.</text>
</comment>
<organism evidence="13 14">
    <name type="scientific">Anas platyrhynchos platyrhynchos</name>
    <name type="common">Northern mallard</name>
    <dbReference type="NCBI Taxonomy" id="8840"/>
    <lineage>
        <taxon>Eukaryota</taxon>
        <taxon>Metazoa</taxon>
        <taxon>Chordata</taxon>
        <taxon>Craniata</taxon>
        <taxon>Vertebrata</taxon>
        <taxon>Euteleostomi</taxon>
        <taxon>Archelosauria</taxon>
        <taxon>Archosauria</taxon>
        <taxon>Dinosauria</taxon>
        <taxon>Saurischia</taxon>
        <taxon>Theropoda</taxon>
        <taxon>Coelurosauria</taxon>
        <taxon>Aves</taxon>
        <taxon>Neognathae</taxon>
        <taxon>Galloanserae</taxon>
        <taxon>Anseriformes</taxon>
        <taxon>Anatidae</taxon>
        <taxon>Anatinae</taxon>
        <taxon>Anas</taxon>
    </lineage>
</organism>
<keyword evidence="7" id="KW-0963">Cytoplasm</keyword>
<dbReference type="GO" id="GO:0005737">
    <property type="term" value="C:cytoplasm"/>
    <property type="evidence" value="ECO:0007669"/>
    <property type="project" value="UniProtKB-SubCell"/>
</dbReference>
<dbReference type="Proteomes" id="UP000016666">
    <property type="component" value="Unassembled WGS sequence"/>
</dbReference>
<dbReference type="Ensembl" id="ENSAPLT00000013805.2">
    <property type="protein sequence ID" value="ENSAPLP00000013057.2"/>
    <property type="gene ID" value="ENSAPLG00000013251.2"/>
</dbReference>
<gene>
    <name evidence="13" type="primary">SNUPN</name>
</gene>
<dbReference type="PROSITE" id="PS51214">
    <property type="entry name" value="IBB"/>
    <property type="match status" value="1"/>
</dbReference>
<evidence type="ECO:0000256" key="5">
    <source>
        <dbReference type="ARBA" id="ARBA00016034"/>
    </source>
</evidence>
<dbReference type="CDD" id="cd09232">
    <property type="entry name" value="Snurportin-1_C"/>
    <property type="match status" value="1"/>
</dbReference>
<evidence type="ECO:0000256" key="8">
    <source>
        <dbReference type="ARBA" id="ARBA00022884"/>
    </source>
</evidence>
<dbReference type="InterPro" id="IPR017336">
    <property type="entry name" value="Snurportin-1"/>
</dbReference>
<dbReference type="Pfam" id="PF11538">
    <property type="entry name" value="Snurportin1"/>
    <property type="match status" value="1"/>
</dbReference>
<evidence type="ECO:0000256" key="4">
    <source>
        <dbReference type="ARBA" id="ARBA00007540"/>
    </source>
</evidence>
<dbReference type="HOGENOM" id="CLU_056809_1_0_1"/>
<evidence type="ECO:0000313" key="13">
    <source>
        <dbReference type="Ensembl" id="ENSAPLP00000013057.2"/>
    </source>
</evidence>
<dbReference type="GeneTree" id="ENSGT00510000047494"/>
<dbReference type="InterPro" id="IPR024721">
    <property type="entry name" value="Snurportin-1_N"/>
</dbReference>
<dbReference type="GO" id="GO:0061608">
    <property type="term" value="F:nuclear import signal receptor activity"/>
    <property type="evidence" value="ECO:0007669"/>
    <property type="project" value="InterPro"/>
</dbReference>
<evidence type="ECO:0000259" key="12">
    <source>
        <dbReference type="PROSITE" id="PS51214"/>
    </source>
</evidence>
<dbReference type="PANTHER" id="PTHR13403:SF6">
    <property type="entry name" value="SNURPORTIN-1"/>
    <property type="match status" value="1"/>
</dbReference>
<evidence type="ECO:0000256" key="2">
    <source>
        <dbReference type="ARBA" id="ARBA00004123"/>
    </source>
</evidence>
<comment type="similarity">
    <text evidence="4">Belongs to the snurportin family.</text>
</comment>
<keyword evidence="9" id="KW-0539">Nucleus</keyword>
<evidence type="ECO:0000256" key="7">
    <source>
        <dbReference type="ARBA" id="ARBA00022490"/>
    </source>
</evidence>
<proteinExistence type="inferred from homology"/>
<feature type="domain" description="IBB" evidence="12">
    <location>
        <begin position="4"/>
        <end position="67"/>
    </location>
</feature>
<dbReference type="PANTHER" id="PTHR13403">
    <property type="entry name" value="SNURPORTIN1 RNUT1 PROTEIN RNA, U TRANSPORTER 1"/>
    <property type="match status" value="1"/>
</dbReference>
<evidence type="ECO:0000256" key="11">
    <source>
        <dbReference type="PROSITE-ProRule" id="PRU00561"/>
    </source>
</evidence>
<comment type="subcellular location">
    <subcellularLocation>
        <location evidence="3">Cytoplasm</location>
    </subcellularLocation>
    <subcellularLocation>
        <location evidence="2">Nucleus</location>
    </subcellularLocation>
</comment>
<dbReference type="SUPFAM" id="SSF56091">
    <property type="entry name" value="DNA ligase/mRNA capping enzyme, catalytic domain"/>
    <property type="match status" value="1"/>
</dbReference>
<sequence length="250" mass="28090">MEELSAALQALAEPAGPHPRLGAYKGRSGGGLGQAERRQRLLRLQRERRLDYVNHARRLAENDWVGVERKLPKRYANQLMLSEWLIDVPADLEQEWLAVVCPVGKRALVVASRGSTAAYTKSGFCVTRFPSLLPGGNRHNSTSEKVYCILDCIYSEAQQTYYILDVMCWRGHPVYDCQTDFRFFWLFSKIQEEEGLGEKSRINPVSSFVLAGGGGWGVSSPVQQASALLFAGKRFLFFFSPSRSGFKAYL</sequence>
<dbReference type="InterPro" id="IPR047857">
    <property type="entry name" value="Snurportin1_C"/>
</dbReference>
<reference evidence="14" key="1">
    <citation type="submission" date="2017-10" db="EMBL/GenBank/DDBJ databases">
        <title>A new Pekin duck reference genome.</title>
        <authorList>
            <person name="Hou Z.-C."/>
            <person name="Zhou Z.-K."/>
            <person name="Zhu F."/>
            <person name="Hou S.-S."/>
        </authorList>
    </citation>
    <scope>NUCLEOTIDE SEQUENCE [LARGE SCALE GENOMIC DNA]</scope>
</reference>
<name>U3J0N0_ANAPP</name>
<dbReference type="AlphaFoldDB" id="U3J0N0"/>
<evidence type="ECO:0000256" key="1">
    <source>
        <dbReference type="ARBA" id="ARBA00003975"/>
    </source>
</evidence>
<dbReference type="GO" id="GO:0061015">
    <property type="term" value="P:snRNA import into nucleus"/>
    <property type="evidence" value="ECO:0007669"/>
    <property type="project" value="InterPro"/>
</dbReference>
<dbReference type="GO" id="GO:0006606">
    <property type="term" value="P:protein import into nucleus"/>
    <property type="evidence" value="ECO:0007669"/>
    <property type="project" value="InterPro"/>
</dbReference>
<evidence type="ECO:0000256" key="3">
    <source>
        <dbReference type="ARBA" id="ARBA00004496"/>
    </source>
</evidence>
<dbReference type="GO" id="GO:0003723">
    <property type="term" value="F:RNA binding"/>
    <property type="evidence" value="ECO:0007669"/>
    <property type="project" value="UniProtKB-KW"/>
</dbReference>
<accession>U3J0N0</accession>
<dbReference type="GO" id="GO:0005634">
    <property type="term" value="C:nucleus"/>
    <property type="evidence" value="ECO:0007669"/>
    <property type="project" value="UniProtKB-SubCell"/>
</dbReference>
<dbReference type="Gene3D" id="3.30.470.30">
    <property type="entry name" value="DNA ligase/mRNA capping enzyme"/>
    <property type="match status" value="1"/>
</dbReference>
<dbReference type="InterPro" id="IPR002652">
    <property type="entry name" value="Importin-a_IBB"/>
</dbReference>
<reference evidence="13" key="2">
    <citation type="submission" date="2025-08" db="UniProtKB">
        <authorList>
            <consortium name="Ensembl"/>
        </authorList>
    </citation>
    <scope>IDENTIFICATION</scope>
</reference>
<reference evidence="13" key="3">
    <citation type="submission" date="2025-09" db="UniProtKB">
        <authorList>
            <consortium name="Ensembl"/>
        </authorList>
    </citation>
    <scope>IDENTIFICATION</scope>
</reference>
<keyword evidence="14" id="KW-1185">Reference proteome</keyword>
<keyword evidence="8" id="KW-0694">RNA-binding</keyword>
<evidence type="ECO:0000313" key="14">
    <source>
        <dbReference type="Proteomes" id="UP000016666"/>
    </source>
</evidence>
<protein>
    <recommendedName>
        <fullName evidence="5">Snurportin-1</fullName>
    </recommendedName>
    <alternativeName>
        <fullName evidence="10">RNA U transporter 1</fullName>
    </alternativeName>
</protein>
<evidence type="ECO:0000256" key="10">
    <source>
        <dbReference type="ARBA" id="ARBA00031454"/>
    </source>
</evidence>
<keyword evidence="6 11" id="KW-0813">Transport</keyword>
<evidence type="ECO:0000256" key="6">
    <source>
        <dbReference type="ARBA" id="ARBA00022448"/>
    </source>
</evidence>